<dbReference type="CDD" id="cd05333">
    <property type="entry name" value="BKR_SDR_c"/>
    <property type="match status" value="1"/>
</dbReference>
<dbReference type="Gene3D" id="3.40.50.720">
    <property type="entry name" value="NAD(P)-binding Rossmann-like Domain"/>
    <property type="match status" value="1"/>
</dbReference>
<dbReference type="InterPro" id="IPR036291">
    <property type="entry name" value="NAD(P)-bd_dom_sf"/>
</dbReference>
<evidence type="ECO:0000256" key="1">
    <source>
        <dbReference type="ARBA" id="ARBA00006484"/>
    </source>
</evidence>
<dbReference type="SUPFAM" id="SSF51735">
    <property type="entry name" value="NAD(P)-binding Rossmann-fold domains"/>
    <property type="match status" value="1"/>
</dbReference>
<dbReference type="GO" id="GO:0004316">
    <property type="term" value="F:3-oxoacyl-[acyl-carrier-protein] reductase (NADPH) activity"/>
    <property type="evidence" value="ECO:0007669"/>
    <property type="project" value="UniProtKB-EC"/>
</dbReference>
<feature type="domain" description="Ketoreductase" evidence="2">
    <location>
        <begin position="6"/>
        <end position="186"/>
    </location>
</feature>
<dbReference type="Pfam" id="PF13561">
    <property type="entry name" value="adh_short_C2"/>
    <property type="match status" value="1"/>
</dbReference>
<dbReference type="Proteomes" id="UP000823485">
    <property type="component" value="Unassembled WGS sequence"/>
</dbReference>
<evidence type="ECO:0000313" key="3">
    <source>
        <dbReference type="EMBL" id="MBM7716141.1"/>
    </source>
</evidence>
<dbReference type="PRINTS" id="PR00081">
    <property type="entry name" value="GDHRDH"/>
</dbReference>
<dbReference type="EC" id="1.1.1.100" evidence="3"/>
<keyword evidence="3" id="KW-0560">Oxidoreductase</keyword>
<sequence length="247" mass="26615">MSTNEKVAIVTGASRGIGRAISVALAKEGYKVVVNYNRSLEDAEKTVEIIQENGGEAILHQGSVTDPEKMKEMVDTTVNQLGTVDVLVNNAGILIPKYLMMTKPEEWNATIDTNLTGTYYGIKAVLRPMIEKKQGRIINISSVASISGISGQAAYAASKSGINGMTKVLAKELAPFNILVNSIAPGFIETDMTGDFPDRMLEEYRDSIPLKRFGQPTEIADFASFLASEKANYITGQVFAIDGGLSV</sequence>
<dbReference type="InterPro" id="IPR050259">
    <property type="entry name" value="SDR"/>
</dbReference>
<comment type="caution">
    <text evidence="3">The sequence shown here is derived from an EMBL/GenBank/DDBJ whole genome shotgun (WGS) entry which is preliminary data.</text>
</comment>
<accession>A0ABS2R916</accession>
<proteinExistence type="inferred from homology"/>
<protein>
    <submittedName>
        <fullName evidence="3">3-oxoacyl-[acyl-carrier protein] reductase</fullName>
        <ecNumber evidence="3">1.1.1.100</ecNumber>
    </submittedName>
</protein>
<comment type="similarity">
    <text evidence="1">Belongs to the short-chain dehydrogenases/reductases (SDR) family.</text>
</comment>
<dbReference type="InterPro" id="IPR002347">
    <property type="entry name" value="SDR_fam"/>
</dbReference>
<gene>
    <name evidence="3" type="ORF">JOC94_003152</name>
</gene>
<dbReference type="PROSITE" id="PS00061">
    <property type="entry name" value="ADH_SHORT"/>
    <property type="match status" value="1"/>
</dbReference>
<name>A0ABS2R916_9BACI</name>
<dbReference type="SMART" id="SM00822">
    <property type="entry name" value="PKS_KR"/>
    <property type="match status" value="1"/>
</dbReference>
<dbReference type="InterPro" id="IPR020904">
    <property type="entry name" value="Sc_DH/Rdtase_CS"/>
</dbReference>
<evidence type="ECO:0000259" key="2">
    <source>
        <dbReference type="SMART" id="SM00822"/>
    </source>
</evidence>
<evidence type="ECO:0000313" key="4">
    <source>
        <dbReference type="Proteomes" id="UP000823485"/>
    </source>
</evidence>
<dbReference type="InterPro" id="IPR057326">
    <property type="entry name" value="KR_dom"/>
</dbReference>
<keyword evidence="4" id="KW-1185">Reference proteome</keyword>
<dbReference type="EMBL" id="JAFBFH010000023">
    <property type="protein sequence ID" value="MBM7716141.1"/>
    <property type="molecule type" value="Genomic_DNA"/>
</dbReference>
<organism evidence="3 4">
    <name type="scientific">Siminovitchia thermophila</name>
    <dbReference type="NCBI Taxonomy" id="1245522"/>
    <lineage>
        <taxon>Bacteria</taxon>
        <taxon>Bacillati</taxon>
        <taxon>Bacillota</taxon>
        <taxon>Bacilli</taxon>
        <taxon>Bacillales</taxon>
        <taxon>Bacillaceae</taxon>
        <taxon>Siminovitchia</taxon>
    </lineage>
</organism>
<dbReference type="NCBIfam" id="NF005559">
    <property type="entry name" value="PRK07231.1"/>
    <property type="match status" value="1"/>
</dbReference>
<dbReference type="NCBIfam" id="NF009466">
    <property type="entry name" value="PRK12826.1-2"/>
    <property type="match status" value="1"/>
</dbReference>
<dbReference type="PANTHER" id="PTHR42879">
    <property type="entry name" value="3-OXOACYL-(ACYL-CARRIER-PROTEIN) REDUCTASE"/>
    <property type="match status" value="1"/>
</dbReference>
<dbReference type="PRINTS" id="PR00080">
    <property type="entry name" value="SDRFAMILY"/>
</dbReference>
<reference evidence="3 4" key="1">
    <citation type="submission" date="2021-01" db="EMBL/GenBank/DDBJ databases">
        <title>Genomic Encyclopedia of Type Strains, Phase IV (KMG-IV): sequencing the most valuable type-strain genomes for metagenomic binning, comparative biology and taxonomic classification.</title>
        <authorList>
            <person name="Goeker M."/>
        </authorList>
    </citation>
    <scope>NUCLEOTIDE SEQUENCE [LARGE SCALE GENOMIC DNA]</scope>
    <source>
        <strain evidence="3 4">DSM 105453</strain>
    </source>
</reference>
<dbReference type="PANTHER" id="PTHR42879:SF2">
    <property type="entry name" value="3-OXOACYL-[ACYL-CARRIER-PROTEIN] REDUCTASE FABG"/>
    <property type="match status" value="1"/>
</dbReference>